<dbReference type="SUPFAM" id="SSF109854">
    <property type="entry name" value="DinB/YfiT-like putative metalloenzymes"/>
    <property type="match status" value="1"/>
</dbReference>
<gene>
    <name evidence="2" type="ORF">RM706_15105</name>
</gene>
<dbReference type="EMBL" id="JAVRHR010000004">
    <property type="protein sequence ID" value="MDT0608368.1"/>
    <property type="molecule type" value="Genomic_DNA"/>
</dbReference>
<dbReference type="Proteomes" id="UP001255246">
    <property type="component" value="Unassembled WGS sequence"/>
</dbReference>
<evidence type="ECO:0000313" key="2">
    <source>
        <dbReference type="EMBL" id="MDT0608368.1"/>
    </source>
</evidence>
<name>A0ABU3AGZ1_9FLAO</name>
<dbReference type="Pfam" id="PF12867">
    <property type="entry name" value="DinB_2"/>
    <property type="match status" value="1"/>
</dbReference>
<reference evidence="2 3" key="1">
    <citation type="submission" date="2023-09" db="EMBL/GenBank/DDBJ databases">
        <authorList>
            <person name="Rey-Velasco X."/>
        </authorList>
    </citation>
    <scope>NUCLEOTIDE SEQUENCE [LARGE SCALE GENOMIC DNA]</scope>
    <source>
        <strain evidence="2 3">F388</strain>
    </source>
</reference>
<accession>A0ABU3AGZ1</accession>
<dbReference type="InterPro" id="IPR034660">
    <property type="entry name" value="DinB/YfiT-like"/>
</dbReference>
<organism evidence="2 3">
    <name type="scientific">Croceitalea rosinachiae</name>
    <dbReference type="NCBI Taxonomy" id="3075596"/>
    <lineage>
        <taxon>Bacteria</taxon>
        <taxon>Pseudomonadati</taxon>
        <taxon>Bacteroidota</taxon>
        <taxon>Flavobacteriia</taxon>
        <taxon>Flavobacteriales</taxon>
        <taxon>Flavobacteriaceae</taxon>
        <taxon>Croceitalea</taxon>
    </lineage>
</organism>
<comment type="caution">
    <text evidence="2">The sequence shown here is derived from an EMBL/GenBank/DDBJ whole genome shotgun (WGS) entry which is preliminary data.</text>
</comment>
<dbReference type="Gene3D" id="1.20.120.450">
    <property type="entry name" value="dinb family like domain"/>
    <property type="match status" value="1"/>
</dbReference>
<feature type="domain" description="DinB-like" evidence="1">
    <location>
        <begin position="9"/>
        <end position="147"/>
    </location>
</feature>
<keyword evidence="3" id="KW-1185">Reference proteome</keyword>
<evidence type="ECO:0000313" key="3">
    <source>
        <dbReference type="Proteomes" id="UP001255246"/>
    </source>
</evidence>
<dbReference type="InterPro" id="IPR024775">
    <property type="entry name" value="DinB-like"/>
</dbReference>
<sequence>MFSDFIIAELEQHKKVFETLLVAVTKETHLFRPSPDSWCLLEVTCHLRDEEVYDFRARVRHALEAPNALLKPISPKTWPLEHDYLNKDFQKVTRQFLEERSNSIAWLKGLKNASWNNKILHPDLGELSARTFLENWLAHDYLHIRQINKIKRAYLSQVSNDDLSYAGNW</sequence>
<protein>
    <submittedName>
        <fullName evidence="2">DinB family protein</fullName>
    </submittedName>
</protein>
<proteinExistence type="predicted"/>
<evidence type="ECO:0000259" key="1">
    <source>
        <dbReference type="Pfam" id="PF12867"/>
    </source>
</evidence>
<dbReference type="RefSeq" id="WP_311353060.1">
    <property type="nucleotide sequence ID" value="NZ_JAVRHR010000004.1"/>
</dbReference>